<dbReference type="EMBL" id="CDOD01000004">
    <property type="protein sequence ID" value="CEN32792.1"/>
    <property type="molecule type" value="Genomic_DNA"/>
</dbReference>
<evidence type="ECO:0000313" key="2">
    <source>
        <dbReference type="Proteomes" id="UP000038055"/>
    </source>
</evidence>
<sequence>MIYKFLFHNISYKKITFLSILFSVSNISAQEQPKPVKNPPVSTEFLVSNRGVAFQMTTIKKLQSVPKLGFFGVTNILGEWDNKPIKDYMIQANVSYQVIKGVDVIAGFQATPPGEFRPSAGIIYSYAKPDLLFVVNPRIDLTKNGTFETFSLVEYRPKINDNWHYYSRLQGVYVQTTDFEHHARSYIMARLGVIYKDINFGLGTNLDWYGPAKKYHGSVGVFVGAALF</sequence>
<proteinExistence type="predicted"/>
<keyword evidence="2" id="KW-1185">Reference proteome</keyword>
<gene>
    <name evidence="1" type="ORF">CCYN2B_120095</name>
</gene>
<dbReference type="AlphaFoldDB" id="A0A0B7H4G5"/>
<organism evidence="1 2">
    <name type="scientific">Capnocytophaga cynodegmi</name>
    <dbReference type="NCBI Taxonomy" id="28189"/>
    <lineage>
        <taxon>Bacteria</taxon>
        <taxon>Pseudomonadati</taxon>
        <taxon>Bacteroidota</taxon>
        <taxon>Flavobacteriia</taxon>
        <taxon>Flavobacteriales</taxon>
        <taxon>Flavobacteriaceae</taxon>
        <taxon>Capnocytophaga</taxon>
    </lineage>
</organism>
<evidence type="ECO:0008006" key="3">
    <source>
        <dbReference type="Google" id="ProtNLM"/>
    </source>
</evidence>
<evidence type="ECO:0000313" key="1">
    <source>
        <dbReference type="EMBL" id="CEN32792.1"/>
    </source>
</evidence>
<protein>
    <recommendedName>
        <fullName evidence="3">Outer membrane protein beta-barrel domain-containing protein</fullName>
    </recommendedName>
</protein>
<name>A0A0B7H4G5_9FLAO</name>
<dbReference type="Proteomes" id="UP000038055">
    <property type="component" value="Unassembled WGS sequence"/>
</dbReference>
<accession>A0A0B7H4G5</accession>
<dbReference type="STRING" id="28189.CCYN74_110041"/>
<dbReference type="eggNOG" id="ENOG5032QWY">
    <property type="taxonomic scope" value="Bacteria"/>
</dbReference>
<reference evidence="2" key="1">
    <citation type="submission" date="2015-01" db="EMBL/GenBank/DDBJ databases">
        <authorList>
            <person name="MANFREDI Pablo"/>
        </authorList>
    </citation>
    <scope>NUCLEOTIDE SEQUENCE [LARGE SCALE GENOMIC DNA]</scope>
    <source>
        <strain evidence="2">Ccyn2B</strain>
    </source>
</reference>